<feature type="compositionally biased region" description="Basic and acidic residues" evidence="1">
    <location>
        <begin position="111"/>
        <end position="120"/>
    </location>
</feature>
<name>A0A4S8LBI2_DENBC</name>
<proteinExistence type="predicted"/>
<dbReference type="Proteomes" id="UP000297245">
    <property type="component" value="Unassembled WGS sequence"/>
</dbReference>
<accession>A0A4S8LBI2</accession>
<feature type="compositionally biased region" description="Basic residues" evidence="1">
    <location>
        <begin position="140"/>
        <end position="149"/>
    </location>
</feature>
<dbReference type="OrthoDB" id="3262968at2759"/>
<feature type="compositionally biased region" description="Acidic residues" evidence="1">
    <location>
        <begin position="72"/>
        <end position="82"/>
    </location>
</feature>
<dbReference type="AlphaFoldDB" id="A0A4S8LBI2"/>
<keyword evidence="3" id="KW-1185">Reference proteome</keyword>
<feature type="compositionally biased region" description="Polar residues" evidence="1">
    <location>
        <begin position="124"/>
        <end position="136"/>
    </location>
</feature>
<reference evidence="2 3" key="1">
    <citation type="journal article" date="2019" name="Nat. Ecol. Evol.">
        <title>Megaphylogeny resolves global patterns of mushroom evolution.</title>
        <authorList>
            <person name="Varga T."/>
            <person name="Krizsan K."/>
            <person name="Foldi C."/>
            <person name="Dima B."/>
            <person name="Sanchez-Garcia M."/>
            <person name="Sanchez-Ramirez S."/>
            <person name="Szollosi G.J."/>
            <person name="Szarkandi J.G."/>
            <person name="Papp V."/>
            <person name="Albert L."/>
            <person name="Andreopoulos W."/>
            <person name="Angelini C."/>
            <person name="Antonin V."/>
            <person name="Barry K.W."/>
            <person name="Bougher N.L."/>
            <person name="Buchanan P."/>
            <person name="Buyck B."/>
            <person name="Bense V."/>
            <person name="Catcheside P."/>
            <person name="Chovatia M."/>
            <person name="Cooper J."/>
            <person name="Damon W."/>
            <person name="Desjardin D."/>
            <person name="Finy P."/>
            <person name="Geml J."/>
            <person name="Haridas S."/>
            <person name="Hughes K."/>
            <person name="Justo A."/>
            <person name="Karasinski D."/>
            <person name="Kautmanova I."/>
            <person name="Kiss B."/>
            <person name="Kocsube S."/>
            <person name="Kotiranta H."/>
            <person name="LaButti K.M."/>
            <person name="Lechner B.E."/>
            <person name="Liimatainen K."/>
            <person name="Lipzen A."/>
            <person name="Lukacs Z."/>
            <person name="Mihaltcheva S."/>
            <person name="Morgado L.N."/>
            <person name="Niskanen T."/>
            <person name="Noordeloos M.E."/>
            <person name="Ohm R.A."/>
            <person name="Ortiz-Santana B."/>
            <person name="Ovrebo C."/>
            <person name="Racz N."/>
            <person name="Riley R."/>
            <person name="Savchenko A."/>
            <person name="Shiryaev A."/>
            <person name="Soop K."/>
            <person name="Spirin V."/>
            <person name="Szebenyi C."/>
            <person name="Tomsovsky M."/>
            <person name="Tulloss R.E."/>
            <person name="Uehling J."/>
            <person name="Grigoriev I.V."/>
            <person name="Vagvolgyi C."/>
            <person name="Papp T."/>
            <person name="Martin F.M."/>
            <person name="Miettinen O."/>
            <person name="Hibbett D.S."/>
            <person name="Nagy L.G."/>
        </authorList>
    </citation>
    <scope>NUCLEOTIDE SEQUENCE [LARGE SCALE GENOMIC DNA]</scope>
    <source>
        <strain evidence="2 3">CBS 962.96</strain>
    </source>
</reference>
<evidence type="ECO:0000313" key="3">
    <source>
        <dbReference type="Proteomes" id="UP000297245"/>
    </source>
</evidence>
<gene>
    <name evidence="2" type="ORF">K435DRAFT_684153</name>
</gene>
<protein>
    <submittedName>
        <fullName evidence="2">Uncharacterized protein</fullName>
    </submittedName>
</protein>
<sequence>MPVVVNLGEVLGQAHDPNTWLDKSAHILSPDLIVRVRVRVRLRLGYENIKKRGHLSEAKMKISSKAQQNATGEDDPSAEDPLEGGPKGAEILADPISSDKLLQEVSLSPDLTKDQRRQLEEVTGYNTESTYTTESNIIRDRKHTAMTRQ</sequence>
<evidence type="ECO:0000256" key="1">
    <source>
        <dbReference type="SAM" id="MobiDB-lite"/>
    </source>
</evidence>
<organism evidence="2 3">
    <name type="scientific">Dendrothele bispora (strain CBS 962.96)</name>
    <dbReference type="NCBI Taxonomy" id="1314807"/>
    <lineage>
        <taxon>Eukaryota</taxon>
        <taxon>Fungi</taxon>
        <taxon>Dikarya</taxon>
        <taxon>Basidiomycota</taxon>
        <taxon>Agaricomycotina</taxon>
        <taxon>Agaricomycetes</taxon>
        <taxon>Agaricomycetidae</taxon>
        <taxon>Agaricales</taxon>
        <taxon>Agaricales incertae sedis</taxon>
        <taxon>Dendrothele</taxon>
    </lineage>
</organism>
<evidence type="ECO:0000313" key="2">
    <source>
        <dbReference type="EMBL" id="THU86207.1"/>
    </source>
</evidence>
<feature type="region of interest" description="Disordered" evidence="1">
    <location>
        <begin position="58"/>
        <end position="149"/>
    </location>
</feature>
<dbReference type="EMBL" id="ML179507">
    <property type="protein sequence ID" value="THU86207.1"/>
    <property type="molecule type" value="Genomic_DNA"/>
</dbReference>